<dbReference type="Proteomes" id="UP000050280">
    <property type="component" value="Unassembled WGS sequence"/>
</dbReference>
<evidence type="ECO:0000313" key="2">
    <source>
        <dbReference type="Proteomes" id="UP000050280"/>
    </source>
</evidence>
<dbReference type="EMBL" id="LDJX01000001">
    <property type="protein sequence ID" value="KPM33579.1"/>
    <property type="molecule type" value="Genomic_DNA"/>
</dbReference>
<protein>
    <submittedName>
        <fullName evidence="1">Uncharacterized protein</fullName>
    </submittedName>
</protein>
<comment type="caution">
    <text evidence="1">The sequence shown here is derived from an EMBL/GenBank/DDBJ whole genome shotgun (WGS) entry which is preliminary data.</text>
</comment>
<sequence length="38" mass="4335">MQSNAQAQTGIVEKEGQEHLLAMEIRYHQIIKPVWLSG</sequence>
<dbReference type="STRING" id="1300341.I595_482"/>
<proteinExistence type="predicted"/>
<reference evidence="1 2" key="1">
    <citation type="submission" date="2015-09" db="EMBL/GenBank/DDBJ databases">
        <title>Genome sequence of the marine flavobacterium Croceitalea dokdonensis DOKDO 023 that contains proton- and sodium-pumping rhodopsins.</title>
        <authorList>
            <person name="Kwon S.-K."/>
            <person name="Lee H.K."/>
            <person name="Kwak M.-J."/>
            <person name="Kim J.F."/>
        </authorList>
    </citation>
    <scope>NUCLEOTIDE SEQUENCE [LARGE SCALE GENOMIC DNA]</scope>
    <source>
        <strain evidence="1 2">DOKDO 023</strain>
    </source>
</reference>
<keyword evidence="2" id="KW-1185">Reference proteome</keyword>
<dbReference type="AlphaFoldDB" id="A0A0P7AZA6"/>
<gene>
    <name evidence="1" type="ORF">I595_482</name>
</gene>
<organism evidence="1 2">
    <name type="scientific">Croceitalea dokdonensis DOKDO 023</name>
    <dbReference type="NCBI Taxonomy" id="1300341"/>
    <lineage>
        <taxon>Bacteria</taxon>
        <taxon>Pseudomonadati</taxon>
        <taxon>Bacteroidota</taxon>
        <taxon>Flavobacteriia</taxon>
        <taxon>Flavobacteriales</taxon>
        <taxon>Flavobacteriaceae</taxon>
        <taxon>Croceitalea</taxon>
    </lineage>
</organism>
<name>A0A0P7AZA6_9FLAO</name>
<accession>A0A0P7AZA6</accession>
<evidence type="ECO:0000313" key="1">
    <source>
        <dbReference type="EMBL" id="KPM33579.1"/>
    </source>
</evidence>